<evidence type="ECO:0000313" key="2">
    <source>
        <dbReference type="EMBL" id="MBA9005280.1"/>
    </source>
</evidence>
<evidence type="ECO:0008006" key="4">
    <source>
        <dbReference type="Google" id="ProtNLM"/>
    </source>
</evidence>
<name>A0A7W3RAG2_9ACTN</name>
<keyword evidence="3" id="KW-1185">Reference proteome</keyword>
<dbReference type="EMBL" id="JACJII010000001">
    <property type="protein sequence ID" value="MBA9005280.1"/>
    <property type="molecule type" value="Genomic_DNA"/>
</dbReference>
<dbReference type="RefSeq" id="WP_182706495.1">
    <property type="nucleotide sequence ID" value="NZ_JACJII010000001.1"/>
</dbReference>
<accession>A0A7W3RAG2</accession>
<dbReference type="AlphaFoldDB" id="A0A7W3RAG2"/>
<sequence>MGGLEPAGTLHGRLQRGRGVGARRAVSVPGAGELVYDCIRRDPREDRQVEARAWYLTRLVVGLGLPVGPIAGHLLARVDAAGDDEWRAGLAIDVLVGMAGRGRGDAVGPLRRYVAEGRYWRWALEAMWESGGPALCEGLAEVVLARADDAGLCDAVDPGWGPWAAWSSAQPRIRDALRARHADRASAARRQPPDVTAMTGGQLVALVRRSFWPALVELGRRGDLVVLELAEERALRNAWGGLPRLAGALRELGAAALPRARIWAAGDDALLAAHGIDVLADHGDAGDLDVLLQALTDAVQAGDWCAAEAPARGLGRLRAARAAPVLREAWAATTHSYARADILTGLRGAAPQDADRYLDEALDDCEPRVRRLACTAAAPAMLARVRARRDDPLENDEVRAAAADRLHTRHQD</sequence>
<dbReference type="Proteomes" id="UP000539313">
    <property type="component" value="Unassembled WGS sequence"/>
</dbReference>
<organism evidence="2 3">
    <name type="scientific">Thermomonospora cellulosilytica</name>
    <dbReference type="NCBI Taxonomy" id="1411118"/>
    <lineage>
        <taxon>Bacteria</taxon>
        <taxon>Bacillati</taxon>
        <taxon>Actinomycetota</taxon>
        <taxon>Actinomycetes</taxon>
        <taxon>Streptosporangiales</taxon>
        <taxon>Thermomonosporaceae</taxon>
        <taxon>Thermomonospora</taxon>
    </lineage>
</organism>
<proteinExistence type="predicted"/>
<protein>
    <recommendedName>
        <fullName evidence="4">HEAT repeat domain-containing protein</fullName>
    </recommendedName>
</protein>
<comment type="caution">
    <text evidence="2">The sequence shown here is derived from an EMBL/GenBank/DDBJ whole genome shotgun (WGS) entry which is preliminary data.</text>
</comment>
<evidence type="ECO:0000313" key="3">
    <source>
        <dbReference type="Proteomes" id="UP000539313"/>
    </source>
</evidence>
<gene>
    <name evidence="2" type="ORF">HNR21_004162</name>
</gene>
<reference evidence="2 3" key="1">
    <citation type="submission" date="2020-08" db="EMBL/GenBank/DDBJ databases">
        <title>Sequencing the genomes of 1000 actinobacteria strains.</title>
        <authorList>
            <person name="Klenk H.-P."/>
        </authorList>
    </citation>
    <scope>NUCLEOTIDE SEQUENCE [LARGE SCALE GENOMIC DNA]</scope>
    <source>
        <strain evidence="2 3">DSM 45823</strain>
    </source>
</reference>
<feature type="region of interest" description="Disordered" evidence="1">
    <location>
        <begin position="393"/>
        <end position="412"/>
    </location>
</feature>
<evidence type="ECO:0000256" key="1">
    <source>
        <dbReference type="SAM" id="MobiDB-lite"/>
    </source>
</evidence>